<evidence type="ECO:0000313" key="2">
    <source>
        <dbReference type="EMBL" id="ACA87514.1"/>
    </source>
</evidence>
<dbReference type="STRING" id="392500.Swoo_3244"/>
<keyword evidence="3" id="KW-1185">Reference proteome</keyword>
<dbReference type="KEGG" id="swd:Swoo_3244"/>
<feature type="transmembrane region" description="Helical" evidence="1">
    <location>
        <begin position="51"/>
        <end position="73"/>
    </location>
</feature>
<keyword evidence="1" id="KW-0472">Membrane</keyword>
<gene>
    <name evidence="2" type="ordered locus">Swoo_3244</name>
</gene>
<dbReference type="eggNOG" id="ENOG5032WSG">
    <property type="taxonomic scope" value="Bacteria"/>
</dbReference>
<dbReference type="AlphaFoldDB" id="B1KNQ6"/>
<evidence type="ECO:0000313" key="3">
    <source>
        <dbReference type="Proteomes" id="UP000002168"/>
    </source>
</evidence>
<feature type="transmembrane region" description="Helical" evidence="1">
    <location>
        <begin position="7"/>
        <end position="31"/>
    </location>
</feature>
<proteinExistence type="predicted"/>
<reference evidence="2 3" key="1">
    <citation type="submission" date="2008-02" db="EMBL/GenBank/DDBJ databases">
        <title>Complete sequence of Shewanella woodyi ATCC 51908.</title>
        <authorList>
            <consortium name="US DOE Joint Genome Institute"/>
            <person name="Copeland A."/>
            <person name="Lucas S."/>
            <person name="Lapidus A."/>
            <person name="Glavina del Rio T."/>
            <person name="Dalin E."/>
            <person name="Tice H."/>
            <person name="Bruce D."/>
            <person name="Goodwin L."/>
            <person name="Pitluck S."/>
            <person name="Sims D."/>
            <person name="Brettin T."/>
            <person name="Detter J.C."/>
            <person name="Han C."/>
            <person name="Kuske C.R."/>
            <person name="Schmutz J."/>
            <person name="Larimer F."/>
            <person name="Land M."/>
            <person name="Hauser L."/>
            <person name="Kyrpides N."/>
            <person name="Lykidis A."/>
            <person name="Zhao J.-S."/>
            <person name="Richardson P."/>
        </authorList>
    </citation>
    <scope>NUCLEOTIDE SEQUENCE [LARGE SCALE GENOMIC DNA]</scope>
    <source>
        <strain evidence="3">ATCC 51908 / MS32</strain>
    </source>
</reference>
<sequence length="145" mass="15973" precursor="true">MKLNYGVVFLVIAAFITIFTAFAHLSCIYFGPECFSSQMAPSVIVESAKEGTLLAPLGTVFVSTIFIILGCYALSAADVVRKLPLLKLGIYSIAFLCIIRGVLPLQLWLRQPDKVSELVLYVGLVWLLTGLLYFFGFRAMGKIKV</sequence>
<organism evidence="2 3">
    <name type="scientific">Shewanella woodyi (strain ATCC 51908 / MS32)</name>
    <dbReference type="NCBI Taxonomy" id="392500"/>
    <lineage>
        <taxon>Bacteria</taxon>
        <taxon>Pseudomonadati</taxon>
        <taxon>Pseudomonadota</taxon>
        <taxon>Gammaproteobacteria</taxon>
        <taxon>Alteromonadales</taxon>
        <taxon>Shewanellaceae</taxon>
        <taxon>Shewanella</taxon>
    </lineage>
</organism>
<dbReference type="EMBL" id="CP000961">
    <property type="protein sequence ID" value="ACA87514.1"/>
    <property type="molecule type" value="Genomic_DNA"/>
</dbReference>
<evidence type="ECO:0000256" key="1">
    <source>
        <dbReference type="SAM" id="Phobius"/>
    </source>
</evidence>
<feature type="transmembrane region" description="Helical" evidence="1">
    <location>
        <begin position="85"/>
        <end position="103"/>
    </location>
</feature>
<accession>B1KNQ6</accession>
<dbReference type="HOGENOM" id="CLU_145285_0_0_6"/>
<dbReference type="Proteomes" id="UP000002168">
    <property type="component" value="Chromosome"/>
</dbReference>
<feature type="transmembrane region" description="Helical" evidence="1">
    <location>
        <begin position="118"/>
        <end position="137"/>
    </location>
</feature>
<dbReference type="RefSeq" id="WP_012325850.1">
    <property type="nucleotide sequence ID" value="NC_010506.1"/>
</dbReference>
<keyword evidence="1" id="KW-0812">Transmembrane</keyword>
<keyword evidence="1" id="KW-1133">Transmembrane helix</keyword>
<protein>
    <submittedName>
        <fullName evidence="2">Uncharacterized protein</fullName>
    </submittedName>
</protein>
<name>B1KNQ6_SHEWM</name>